<evidence type="ECO:0000313" key="5">
    <source>
        <dbReference type="EMBL" id="MBE1530623.1"/>
    </source>
</evidence>
<dbReference type="SUPFAM" id="SSF102114">
    <property type="entry name" value="Radical SAM enzymes"/>
    <property type="match status" value="1"/>
</dbReference>
<dbReference type="Proteomes" id="UP000627838">
    <property type="component" value="Unassembled WGS sequence"/>
</dbReference>
<dbReference type="InterPro" id="IPR058240">
    <property type="entry name" value="rSAM_sf"/>
</dbReference>
<dbReference type="GO" id="GO:0043365">
    <property type="term" value="F:[formate-C-acetyltransferase]-activating enzyme activity"/>
    <property type="evidence" value="ECO:0007669"/>
    <property type="project" value="UniProtKB-EC"/>
</dbReference>
<evidence type="ECO:0000256" key="4">
    <source>
        <dbReference type="ARBA" id="ARBA00023014"/>
    </source>
</evidence>
<keyword evidence="3" id="KW-0408">Iron</keyword>
<evidence type="ECO:0000256" key="2">
    <source>
        <dbReference type="ARBA" id="ARBA00022723"/>
    </source>
</evidence>
<dbReference type="PIRSF" id="PIRSF004869">
    <property type="entry name" value="PflX_prd"/>
    <property type="match status" value="1"/>
</dbReference>
<evidence type="ECO:0000313" key="6">
    <source>
        <dbReference type="Proteomes" id="UP000627838"/>
    </source>
</evidence>
<accession>A0ABR9JJC6</accession>
<organism evidence="5 6">
    <name type="scientific">Actinomadura algeriensis</name>
    <dbReference type="NCBI Taxonomy" id="1679523"/>
    <lineage>
        <taxon>Bacteria</taxon>
        <taxon>Bacillati</taxon>
        <taxon>Actinomycetota</taxon>
        <taxon>Actinomycetes</taxon>
        <taxon>Streptosporangiales</taxon>
        <taxon>Thermomonosporaceae</taxon>
        <taxon>Actinomadura</taxon>
    </lineage>
</organism>
<protein>
    <submittedName>
        <fullName evidence="5">Pyruvate formate lyase activating enzyme</fullName>
        <ecNumber evidence="5">1.97.1.4</ecNumber>
    </submittedName>
</protein>
<dbReference type="GO" id="GO:0016829">
    <property type="term" value="F:lyase activity"/>
    <property type="evidence" value="ECO:0007669"/>
    <property type="project" value="UniProtKB-KW"/>
</dbReference>
<name>A0ABR9JJC6_9ACTN</name>
<keyword evidence="2" id="KW-0479">Metal-binding</keyword>
<dbReference type="PANTHER" id="PTHR43075:SF1">
    <property type="entry name" value="FORMATE LYASE ACTIVATING ENZYME, PUTATIVE (AFU_ORTHOLOGUE AFUA_2G15630)-RELATED"/>
    <property type="match status" value="1"/>
</dbReference>
<keyword evidence="5" id="KW-0560">Oxidoreductase</keyword>
<dbReference type="InterPro" id="IPR013785">
    <property type="entry name" value="Aldolase_TIM"/>
</dbReference>
<dbReference type="PANTHER" id="PTHR43075">
    <property type="entry name" value="FORMATE LYASE ACTIVATING ENZYME, PUTATIVE (AFU_ORTHOLOGUE AFUA_2G15630)-RELATED"/>
    <property type="match status" value="1"/>
</dbReference>
<reference evidence="5 6" key="1">
    <citation type="submission" date="2020-10" db="EMBL/GenBank/DDBJ databases">
        <title>Sequencing the genomes of 1000 actinobacteria strains.</title>
        <authorList>
            <person name="Klenk H.-P."/>
        </authorList>
    </citation>
    <scope>NUCLEOTIDE SEQUENCE [LARGE SCALE GENOMIC DNA]</scope>
    <source>
        <strain evidence="5 6">DSM 46744</strain>
    </source>
</reference>
<dbReference type="InterPro" id="IPR016431">
    <property type="entry name" value="Pyrv-formate_lyase-activ_prd"/>
</dbReference>
<keyword evidence="5" id="KW-0456">Lyase</keyword>
<gene>
    <name evidence="5" type="ORF">H4W34_000456</name>
</gene>
<dbReference type="RefSeq" id="WP_192757611.1">
    <property type="nucleotide sequence ID" value="NZ_JADBDZ010000001.1"/>
</dbReference>
<dbReference type="InterPro" id="IPR007197">
    <property type="entry name" value="rSAM"/>
</dbReference>
<dbReference type="SFLD" id="SFLDS00029">
    <property type="entry name" value="Radical_SAM"/>
    <property type="match status" value="1"/>
</dbReference>
<keyword evidence="5" id="KW-0670">Pyruvate</keyword>
<dbReference type="EC" id="1.97.1.4" evidence="5"/>
<evidence type="ECO:0000256" key="1">
    <source>
        <dbReference type="ARBA" id="ARBA00022691"/>
    </source>
</evidence>
<dbReference type="EMBL" id="JADBDZ010000001">
    <property type="protein sequence ID" value="MBE1530623.1"/>
    <property type="molecule type" value="Genomic_DNA"/>
</dbReference>
<proteinExistence type="predicted"/>
<sequence>MTQGTAAYVALGERELARRVASGRELLGPERCRVCPRACKVDRTGDEAGFCGIGRHAVVAAHYPHFGEERCLRGTEGSGAVFFSGCGMRCVFCQNHDVSWTVRGQRVEPPRLAAMMLELQDRGCHNVNVFTPEHVVPQLLEGLLEGLRGGLALPLVYNSGSFDGMESLRLLDGVVDVYVPDLKVWTAASAREHLRTPGYREAAPAAIREMHRQVGPLVLDDAGLARRGLLVRHLVMPGMLDETARVLRWIAEELGGGTYVNLMAQYTPTGLVSEERFTDINRPPSRAEYEEAVRIARELGLNRLDERSQAWGRTLPLSVGP</sequence>
<comment type="caution">
    <text evidence="5">The sequence shown here is derived from an EMBL/GenBank/DDBJ whole genome shotgun (WGS) entry which is preliminary data.</text>
</comment>
<evidence type="ECO:0000256" key="3">
    <source>
        <dbReference type="ARBA" id="ARBA00023004"/>
    </source>
</evidence>
<dbReference type="InterPro" id="IPR040085">
    <property type="entry name" value="MJ0674-like"/>
</dbReference>
<keyword evidence="6" id="KW-1185">Reference proteome</keyword>
<dbReference type="SFLD" id="SFLDG01099">
    <property type="entry name" value="Uncharacterised_Radical_SAM_Su"/>
    <property type="match status" value="1"/>
</dbReference>
<keyword evidence="4" id="KW-0411">Iron-sulfur</keyword>
<keyword evidence="1" id="KW-0949">S-adenosyl-L-methionine</keyword>
<dbReference type="Gene3D" id="3.20.20.70">
    <property type="entry name" value="Aldolase class I"/>
    <property type="match status" value="1"/>
</dbReference>